<comment type="caution">
    <text evidence="8">The sequence shown here is derived from an EMBL/GenBank/DDBJ whole genome shotgun (WGS) entry which is preliminary data.</text>
</comment>
<reference evidence="8 9" key="1">
    <citation type="submission" date="2018-03" db="EMBL/GenBank/DDBJ databases">
        <title>Genomic Encyclopedia of Archaeal and Bacterial Type Strains, Phase II (KMG-II): from individual species to whole genera.</title>
        <authorList>
            <person name="Goeker M."/>
        </authorList>
    </citation>
    <scope>NUCLEOTIDE SEQUENCE [LARGE SCALE GENOMIC DNA]</scope>
    <source>
        <strain evidence="8 9">DSM 43146</strain>
    </source>
</reference>
<organism evidence="8 9">
    <name type="scientific">Actinoplanes italicus</name>
    <dbReference type="NCBI Taxonomy" id="113567"/>
    <lineage>
        <taxon>Bacteria</taxon>
        <taxon>Bacillati</taxon>
        <taxon>Actinomycetota</taxon>
        <taxon>Actinomycetes</taxon>
        <taxon>Micromonosporales</taxon>
        <taxon>Micromonosporaceae</taxon>
        <taxon>Actinoplanes</taxon>
    </lineage>
</organism>
<dbReference type="PANTHER" id="PTHR47756:SF2">
    <property type="entry name" value="BLL6612 PROTEIN"/>
    <property type="match status" value="1"/>
</dbReference>
<dbReference type="InterPro" id="IPR046531">
    <property type="entry name" value="DUF6596"/>
</dbReference>
<dbReference type="EMBL" id="PVMZ01000005">
    <property type="protein sequence ID" value="PRX22162.1"/>
    <property type="molecule type" value="Genomic_DNA"/>
</dbReference>
<feature type="domain" description="RNA polymerase sigma factor 70 region 4 type 2" evidence="6">
    <location>
        <begin position="121"/>
        <end position="172"/>
    </location>
</feature>
<keyword evidence="9" id="KW-1185">Reference proteome</keyword>
<feature type="domain" description="RNA polymerase sigma-70 region 2" evidence="5">
    <location>
        <begin position="29"/>
        <end position="94"/>
    </location>
</feature>
<evidence type="ECO:0000259" key="6">
    <source>
        <dbReference type="Pfam" id="PF08281"/>
    </source>
</evidence>
<dbReference type="GO" id="GO:0016987">
    <property type="term" value="F:sigma factor activity"/>
    <property type="evidence" value="ECO:0007669"/>
    <property type="project" value="UniProtKB-KW"/>
</dbReference>
<gene>
    <name evidence="8" type="ORF">CLV67_105339</name>
</gene>
<dbReference type="Pfam" id="PF20239">
    <property type="entry name" value="DUF6596"/>
    <property type="match status" value="1"/>
</dbReference>
<evidence type="ECO:0000256" key="3">
    <source>
        <dbReference type="ARBA" id="ARBA00023082"/>
    </source>
</evidence>
<dbReference type="Pfam" id="PF04542">
    <property type="entry name" value="Sigma70_r2"/>
    <property type="match status" value="1"/>
</dbReference>
<dbReference type="Pfam" id="PF08281">
    <property type="entry name" value="Sigma70_r4_2"/>
    <property type="match status" value="1"/>
</dbReference>
<evidence type="ECO:0000313" key="8">
    <source>
        <dbReference type="EMBL" id="PRX22162.1"/>
    </source>
</evidence>
<dbReference type="InterPro" id="IPR013324">
    <property type="entry name" value="RNA_pol_sigma_r3/r4-like"/>
</dbReference>
<dbReference type="Proteomes" id="UP000239415">
    <property type="component" value="Unassembled WGS sequence"/>
</dbReference>
<dbReference type="Gene3D" id="1.10.10.10">
    <property type="entry name" value="Winged helix-like DNA-binding domain superfamily/Winged helix DNA-binding domain"/>
    <property type="match status" value="1"/>
</dbReference>
<dbReference type="PANTHER" id="PTHR47756">
    <property type="entry name" value="BLL6612 PROTEIN-RELATED"/>
    <property type="match status" value="1"/>
</dbReference>
<dbReference type="InterPro" id="IPR007627">
    <property type="entry name" value="RNA_pol_sigma70_r2"/>
</dbReference>
<name>A0A2T0KFL8_9ACTN</name>
<evidence type="ECO:0000256" key="2">
    <source>
        <dbReference type="ARBA" id="ARBA00023015"/>
    </source>
</evidence>
<protein>
    <submittedName>
        <fullName evidence="8">RNA polymerase sigma factor (Sigma-70 family)</fullName>
    </submittedName>
</protein>
<feature type="domain" description="DUF6596" evidence="7">
    <location>
        <begin position="185"/>
        <end position="284"/>
    </location>
</feature>
<evidence type="ECO:0000256" key="4">
    <source>
        <dbReference type="ARBA" id="ARBA00023163"/>
    </source>
</evidence>
<keyword evidence="3" id="KW-0731">Sigma factor</keyword>
<dbReference type="NCBIfam" id="TIGR02937">
    <property type="entry name" value="sigma70-ECF"/>
    <property type="match status" value="1"/>
</dbReference>
<evidence type="ECO:0000256" key="1">
    <source>
        <dbReference type="ARBA" id="ARBA00010641"/>
    </source>
</evidence>
<dbReference type="SUPFAM" id="SSF88659">
    <property type="entry name" value="Sigma3 and sigma4 domains of RNA polymerase sigma factors"/>
    <property type="match status" value="1"/>
</dbReference>
<evidence type="ECO:0000313" key="9">
    <source>
        <dbReference type="Proteomes" id="UP000239415"/>
    </source>
</evidence>
<keyword evidence="4" id="KW-0804">Transcription</keyword>
<dbReference type="SUPFAM" id="SSF88946">
    <property type="entry name" value="Sigma2 domain of RNA polymerase sigma factors"/>
    <property type="match status" value="1"/>
</dbReference>
<dbReference type="GO" id="GO:0003677">
    <property type="term" value="F:DNA binding"/>
    <property type="evidence" value="ECO:0007669"/>
    <property type="project" value="InterPro"/>
</dbReference>
<evidence type="ECO:0000259" key="7">
    <source>
        <dbReference type="Pfam" id="PF20239"/>
    </source>
</evidence>
<proteinExistence type="inferred from homology"/>
<dbReference type="GO" id="GO:0006352">
    <property type="term" value="P:DNA-templated transcription initiation"/>
    <property type="evidence" value="ECO:0007669"/>
    <property type="project" value="InterPro"/>
</dbReference>
<dbReference type="OrthoDB" id="9780299at2"/>
<dbReference type="InterPro" id="IPR014284">
    <property type="entry name" value="RNA_pol_sigma-70_dom"/>
</dbReference>
<dbReference type="InterPro" id="IPR013249">
    <property type="entry name" value="RNA_pol_sigma70_r4_t2"/>
</dbReference>
<accession>A0A2T0KFL8</accession>
<dbReference type="InterPro" id="IPR036388">
    <property type="entry name" value="WH-like_DNA-bd_sf"/>
</dbReference>
<comment type="similarity">
    <text evidence="1">Belongs to the sigma-70 factor family. ECF subfamily.</text>
</comment>
<dbReference type="Gene3D" id="1.10.1740.10">
    <property type="match status" value="1"/>
</dbReference>
<dbReference type="AlphaFoldDB" id="A0A2T0KFL8"/>
<dbReference type="InterPro" id="IPR013325">
    <property type="entry name" value="RNA_pol_sigma_r2"/>
</dbReference>
<evidence type="ECO:0000259" key="5">
    <source>
        <dbReference type="Pfam" id="PF04542"/>
    </source>
</evidence>
<keyword evidence="2" id="KW-0805">Transcription regulation</keyword>
<sequence length="427" mass="46697">MRPEHVECGPESRGKQREQVGDLTGLPDLLRECAPQVLAAVVRRYGDFDACEDAVQEALIAAARQWPDTGIPDHPRNWLITVASRRRVESLRNEVARRRREEAVRHDPEPEVRGDDELTLLLLCCHPALSVPAQVTLTLRAVGGLTTAEIARALLLPEATVGQRISRAKQRIRDTGTRFETPADLTAVRHVLYLIFNEGYTASSGDQLNRVDLTREAIRLTRQLHRRLPDDGEVAGLLALMLLTDARRPARTASDGTLIPLAEQDRGLWDAAAVAEGVAIITDALARAPIGPFQLQAAIAAIHDEAARAEDTDWPQILILYGMLHALAPSPMVTLNRIVAGAMVHGPEAGLAALDRVAGDPVLARHHRTAAVRAHLLELAGDRAGAREQYRLAARLTLSRPEQRYLESCAARQTLPAEDEAPRGPAE</sequence>